<gene>
    <name evidence="1" type="ORF">S01H4_46475</name>
</gene>
<accession>X1CES7</accession>
<dbReference type="Gene3D" id="3.30.360.10">
    <property type="entry name" value="Dihydrodipicolinate Reductase, domain 2"/>
    <property type="match status" value="1"/>
</dbReference>
<name>X1CES7_9ZZZZ</name>
<dbReference type="EMBL" id="BART01025973">
    <property type="protein sequence ID" value="GAG91597.1"/>
    <property type="molecule type" value="Genomic_DNA"/>
</dbReference>
<sequence>VIARGGAMSHKNTTVFDSCVVLLKFENGSIANLVYTDLNGPKMSKERIEIYSGDSAIIIDDFIRLNTSGFDFGNLLLSKQDKGHKNELENIIQTNLGFKDPLVGVDDAMKSMEIVFKTIESIKTNKPIQIN</sequence>
<protein>
    <submittedName>
        <fullName evidence="1">Uncharacterized protein</fullName>
    </submittedName>
</protein>
<dbReference type="AlphaFoldDB" id="X1CES7"/>
<reference evidence="1" key="1">
    <citation type="journal article" date="2014" name="Front. Microbiol.">
        <title>High frequency of phylogenetically diverse reductive dehalogenase-homologous genes in deep subseafloor sedimentary metagenomes.</title>
        <authorList>
            <person name="Kawai M."/>
            <person name="Futagami T."/>
            <person name="Toyoda A."/>
            <person name="Takaki Y."/>
            <person name="Nishi S."/>
            <person name="Hori S."/>
            <person name="Arai W."/>
            <person name="Tsubouchi T."/>
            <person name="Morono Y."/>
            <person name="Uchiyama I."/>
            <person name="Ito T."/>
            <person name="Fujiyama A."/>
            <person name="Inagaki F."/>
            <person name="Takami H."/>
        </authorList>
    </citation>
    <scope>NUCLEOTIDE SEQUENCE</scope>
    <source>
        <strain evidence="1">Expedition CK06-06</strain>
    </source>
</reference>
<comment type="caution">
    <text evidence="1">The sequence shown here is derived from an EMBL/GenBank/DDBJ whole genome shotgun (WGS) entry which is preliminary data.</text>
</comment>
<feature type="non-terminal residue" evidence="1">
    <location>
        <position position="1"/>
    </location>
</feature>
<organism evidence="1">
    <name type="scientific">marine sediment metagenome</name>
    <dbReference type="NCBI Taxonomy" id="412755"/>
    <lineage>
        <taxon>unclassified sequences</taxon>
        <taxon>metagenomes</taxon>
        <taxon>ecological metagenomes</taxon>
    </lineage>
</organism>
<evidence type="ECO:0000313" key="1">
    <source>
        <dbReference type="EMBL" id="GAG91597.1"/>
    </source>
</evidence>
<proteinExistence type="predicted"/>
<dbReference type="SUPFAM" id="SSF55347">
    <property type="entry name" value="Glyceraldehyde-3-phosphate dehydrogenase-like, C-terminal domain"/>
    <property type="match status" value="1"/>
</dbReference>